<dbReference type="AlphaFoldDB" id="A0A401ZJK5"/>
<keyword evidence="2" id="KW-1185">Reference proteome</keyword>
<name>A0A401ZJK5_9CHLR</name>
<protein>
    <submittedName>
        <fullName evidence="1">Uncharacterized protein</fullName>
    </submittedName>
</protein>
<organism evidence="1 2">
    <name type="scientific">Dictyobacter aurantiacus</name>
    <dbReference type="NCBI Taxonomy" id="1936993"/>
    <lineage>
        <taxon>Bacteria</taxon>
        <taxon>Bacillati</taxon>
        <taxon>Chloroflexota</taxon>
        <taxon>Ktedonobacteria</taxon>
        <taxon>Ktedonobacterales</taxon>
        <taxon>Dictyobacteraceae</taxon>
        <taxon>Dictyobacter</taxon>
    </lineage>
</organism>
<sequence>MTDRYEDREILRKGGFAENEVVQLSKLRKDYSEREKNQAQIVKRRLEFIRWLVSTGKLSDQIA</sequence>
<accession>A0A401ZJK5</accession>
<dbReference type="RefSeq" id="WP_126597925.1">
    <property type="nucleotide sequence ID" value="NZ_BIFQ01000001.1"/>
</dbReference>
<dbReference type="Proteomes" id="UP000287224">
    <property type="component" value="Unassembled WGS sequence"/>
</dbReference>
<evidence type="ECO:0000313" key="2">
    <source>
        <dbReference type="Proteomes" id="UP000287224"/>
    </source>
</evidence>
<dbReference type="EMBL" id="BIFQ01000001">
    <property type="protein sequence ID" value="GCE07004.1"/>
    <property type="molecule type" value="Genomic_DNA"/>
</dbReference>
<gene>
    <name evidence="1" type="ORF">KDAU_43330</name>
</gene>
<comment type="caution">
    <text evidence="1">The sequence shown here is derived from an EMBL/GenBank/DDBJ whole genome shotgun (WGS) entry which is preliminary data.</text>
</comment>
<proteinExistence type="predicted"/>
<evidence type="ECO:0000313" key="1">
    <source>
        <dbReference type="EMBL" id="GCE07004.1"/>
    </source>
</evidence>
<reference evidence="2" key="1">
    <citation type="submission" date="2018-12" db="EMBL/GenBank/DDBJ databases">
        <title>Tengunoibacter tsumagoiensis gen. nov., sp. nov., Dictyobacter kobayashii sp. nov., D. alpinus sp. nov., and D. joshuensis sp. nov. and description of Dictyobacteraceae fam. nov. within the order Ktedonobacterales isolated from Tengu-no-mugimeshi.</title>
        <authorList>
            <person name="Wang C.M."/>
            <person name="Zheng Y."/>
            <person name="Sakai Y."/>
            <person name="Toyoda A."/>
            <person name="Minakuchi Y."/>
            <person name="Abe K."/>
            <person name="Yokota A."/>
            <person name="Yabe S."/>
        </authorList>
    </citation>
    <scope>NUCLEOTIDE SEQUENCE [LARGE SCALE GENOMIC DNA]</scope>
    <source>
        <strain evidence="2">S-27</strain>
    </source>
</reference>
<dbReference type="OrthoDB" id="165098at2"/>